<accession>A0A9W8J4J3</accession>
<protein>
    <submittedName>
        <fullName evidence="1">Uncharacterized protein</fullName>
    </submittedName>
</protein>
<name>A0A9W8J4J3_9AGAR</name>
<gene>
    <name evidence="1" type="ORF">H1R20_g10907</name>
</gene>
<proteinExistence type="predicted"/>
<dbReference type="AlphaFoldDB" id="A0A9W8J4J3"/>
<dbReference type="OrthoDB" id="3064903at2759"/>
<organism evidence="1 2">
    <name type="scientific">Candolleomyces eurysporus</name>
    <dbReference type="NCBI Taxonomy" id="2828524"/>
    <lineage>
        <taxon>Eukaryota</taxon>
        <taxon>Fungi</taxon>
        <taxon>Dikarya</taxon>
        <taxon>Basidiomycota</taxon>
        <taxon>Agaricomycotina</taxon>
        <taxon>Agaricomycetes</taxon>
        <taxon>Agaricomycetidae</taxon>
        <taxon>Agaricales</taxon>
        <taxon>Agaricineae</taxon>
        <taxon>Psathyrellaceae</taxon>
        <taxon>Candolleomyces</taxon>
    </lineage>
</organism>
<evidence type="ECO:0000313" key="2">
    <source>
        <dbReference type="Proteomes" id="UP001140091"/>
    </source>
</evidence>
<evidence type="ECO:0000313" key="1">
    <source>
        <dbReference type="EMBL" id="KAJ2926189.1"/>
    </source>
</evidence>
<sequence>MAVGLVEQGKKDWSVSWPTTEKSKDFDLKALDKELTSMVLPDKYSHCVSSLLLMDKLDKDTVQQAFLTEEIQRRRRAADAVSVAAMAAASAPLQYDFCSCPGHAQLTCRTFTRAQENARKQAASGGTWKQRQGAKKAQETAATVPAAEFAGKCCFGSP</sequence>
<comment type="caution">
    <text evidence="1">The sequence shown here is derived from an EMBL/GenBank/DDBJ whole genome shotgun (WGS) entry which is preliminary data.</text>
</comment>
<reference evidence="1" key="1">
    <citation type="submission" date="2022-06" db="EMBL/GenBank/DDBJ databases">
        <title>Genome Sequence of Candolleomyces eurysporus.</title>
        <authorList>
            <person name="Buettner E."/>
        </authorList>
    </citation>
    <scope>NUCLEOTIDE SEQUENCE</scope>
    <source>
        <strain evidence="1">VTCC 930004</strain>
    </source>
</reference>
<keyword evidence="2" id="KW-1185">Reference proteome</keyword>
<feature type="non-terminal residue" evidence="1">
    <location>
        <position position="158"/>
    </location>
</feature>
<dbReference type="Proteomes" id="UP001140091">
    <property type="component" value="Unassembled WGS sequence"/>
</dbReference>
<dbReference type="EMBL" id="JANBPK010001076">
    <property type="protein sequence ID" value="KAJ2926189.1"/>
    <property type="molecule type" value="Genomic_DNA"/>
</dbReference>